<feature type="region of interest" description="Disordered" evidence="1">
    <location>
        <begin position="1"/>
        <end position="102"/>
    </location>
</feature>
<reference evidence="2 3" key="1">
    <citation type="submission" date="2015-09" db="EMBL/GenBank/DDBJ databases">
        <title>Draft genome of the parasitic nematode Teladorsagia circumcincta isolate WARC Sus (inbred).</title>
        <authorList>
            <person name="Mitreva M."/>
        </authorList>
    </citation>
    <scope>NUCLEOTIDE SEQUENCE [LARGE SCALE GENOMIC DNA]</scope>
    <source>
        <strain evidence="2 3">S</strain>
    </source>
</reference>
<dbReference type="AlphaFoldDB" id="A0A2G9UN24"/>
<keyword evidence="3" id="KW-1185">Reference proteome</keyword>
<accession>A0A2G9UN24</accession>
<dbReference type="OrthoDB" id="5877041at2759"/>
<protein>
    <submittedName>
        <fullName evidence="2">Uncharacterized protein</fullName>
    </submittedName>
</protein>
<proteinExistence type="predicted"/>
<feature type="compositionally biased region" description="Basic and acidic residues" evidence="1">
    <location>
        <begin position="20"/>
        <end position="48"/>
    </location>
</feature>
<dbReference type="EMBL" id="KZ345874">
    <property type="protein sequence ID" value="PIO71699.1"/>
    <property type="molecule type" value="Genomic_DNA"/>
</dbReference>
<organism evidence="2 3">
    <name type="scientific">Teladorsagia circumcincta</name>
    <name type="common">Brown stomach worm</name>
    <name type="synonym">Ostertagia circumcincta</name>
    <dbReference type="NCBI Taxonomy" id="45464"/>
    <lineage>
        <taxon>Eukaryota</taxon>
        <taxon>Metazoa</taxon>
        <taxon>Ecdysozoa</taxon>
        <taxon>Nematoda</taxon>
        <taxon>Chromadorea</taxon>
        <taxon>Rhabditida</taxon>
        <taxon>Rhabditina</taxon>
        <taxon>Rhabditomorpha</taxon>
        <taxon>Strongyloidea</taxon>
        <taxon>Trichostrongylidae</taxon>
        <taxon>Teladorsagia</taxon>
    </lineage>
</organism>
<gene>
    <name evidence="2" type="ORF">TELCIR_06391</name>
</gene>
<dbReference type="Proteomes" id="UP000230423">
    <property type="component" value="Unassembled WGS sequence"/>
</dbReference>
<name>A0A2G9UN24_TELCI</name>
<feature type="compositionally biased region" description="Basic and acidic residues" evidence="1">
    <location>
        <begin position="146"/>
        <end position="164"/>
    </location>
</feature>
<feature type="compositionally biased region" description="Low complexity" evidence="1">
    <location>
        <begin position="49"/>
        <end position="59"/>
    </location>
</feature>
<evidence type="ECO:0000313" key="2">
    <source>
        <dbReference type="EMBL" id="PIO71699.1"/>
    </source>
</evidence>
<evidence type="ECO:0000256" key="1">
    <source>
        <dbReference type="SAM" id="MobiDB-lite"/>
    </source>
</evidence>
<feature type="compositionally biased region" description="Polar residues" evidence="1">
    <location>
        <begin position="1"/>
        <end position="17"/>
    </location>
</feature>
<feature type="region of interest" description="Disordered" evidence="1">
    <location>
        <begin position="146"/>
        <end position="172"/>
    </location>
</feature>
<sequence>MTSPTAHRTTTPISSNWLKDATELKKPSQDKGGEAGEATEVKTEETTVLKKVTTTITTTPPLEGSEPGKKPSPIKQPAPSKPEAEEKQPAKQPRLSPDYNPQRDYNPVCDCTNCGNMRQYRLEQGLCDCYDCIMALHKDIDTPSCREHQEKQKRTPIQSHERQAPRVRAKGSYPWVKRLTKVQQP</sequence>
<evidence type="ECO:0000313" key="3">
    <source>
        <dbReference type="Proteomes" id="UP000230423"/>
    </source>
</evidence>
<feature type="non-terminal residue" evidence="2">
    <location>
        <position position="185"/>
    </location>
</feature>